<evidence type="ECO:0000256" key="12">
    <source>
        <dbReference type="ARBA" id="ARBA00022857"/>
    </source>
</evidence>
<evidence type="ECO:0000256" key="16">
    <source>
        <dbReference type="ARBA" id="ARBA00049886"/>
    </source>
</evidence>
<keyword evidence="10" id="KW-0479">Metal-binding</keyword>
<accession>A0ABZ1BYB4</accession>
<protein>
    <recommendedName>
        <fullName evidence="8">Riboflavin biosynthesis protein RibD</fullName>
        <ecNumber evidence="7">1.1.1.193</ecNumber>
        <ecNumber evidence="6">3.5.4.26</ecNumber>
    </recommendedName>
</protein>
<dbReference type="EC" id="3.5.4.26" evidence="6"/>
<dbReference type="PANTHER" id="PTHR38011:SF7">
    <property type="entry name" value="2,5-DIAMINO-6-RIBOSYLAMINO-4(3H)-PYRIMIDINONE 5'-PHOSPHATE REDUCTASE"/>
    <property type="match status" value="1"/>
</dbReference>
<evidence type="ECO:0000256" key="5">
    <source>
        <dbReference type="ARBA" id="ARBA00007417"/>
    </source>
</evidence>
<evidence type="ECO:0000256" key="1">
    <source>
        <dbReference type="ARBA" id="ARBA00002151"/>
    </source>
</evidence>
<evidence type="ECO:0000256" key="7">
    <source>
        <dbReference type="ARBA" id="ARBA00013173"/>
    </source>
</evidence>
<keyword evidence="9" id="KW-0686">Riboflavin biosynthesis</keyword>
<dbReference type="NCBIfam" id="TIGR00326">
    <property type="entry name" value="eubact_ribD"/>
    <property type="match status" value="1"/>
</dbReference>
<evidence type="ECO:0000256" key="9">
    <source>
        <dbReference type="ARBA" id="ARBA00022619"/>
    </source>
</evidence>
<dbReference type="EMBL" id="CP141615">
    <property type="protein sequence ID" value="WRP17699.1"/>
    <property type="molecule type" value="Genomic_DNA"/>
</dbReference>
<comment type="pathway">
    <text evidence="2">Cofactor biosynthesis; riboflavin biosynthesis; 5-amino-6-(D-ribitylamino)uracil from GTP: step 2/4.</text>
</comment>
<name>A0ABZ1BYB4_9FIRM</name>
<evidence type="ECO:0000256" key="4">
    <source>
        <dbReference type="ARBA" id="ARBA00005259"/>
    </source>
</evidence>
<dbReference type="PROSITE" id="PS51747">
    <property type="entry name" value="CYT_DCMP_DEAMINASES_2"/>
    <property type="match status" value="1"/>
</dbReference>
<dbReference type="PANTHER" id="PTHR38011">
    <property type="entry name" value="DIHYDROFOLATE REDUCTASE FAMILY PROTEIN (AFU_ORTHOLOGUE AFUA_8G06820)"/>
    <property type="match status" value="1"/>
</dbReference>
<keyword evidence="12" id="KW-0521">NADP</keyword>
<evidence type="ECO:0000259" key="18">
    <source>
        <dbReference type="PROSITE" id="PS51747"/>
    </source>
</evidence>
<dbReference type="InterPro" id="IPR002125">
    <property type="entry name" value="CMP_dCMP_dom"/>
</dbReference>
<evidence type="ECO:0000256" key="8">
    <source>
        <dbReference type="ARBA" id="ARBA00019930"/>
    </source>
</evidence>
<dbReference type="InterPro" id="IPR024072">
    <property type="entry name" value="DHFR-like_dom_sf"/>
</dbReference>
<dbReference type="GO" id="GO:0008703">
    <property type="term" value="F:5-amino-6-(5-phosphoribosylamino)uracil reductase activity"/>
    <property type="evidence" value="ECO:0007669"/>
    <property type="project" value="UniProtKB-EC"/>
</dbReference>
<dbReference type="Gene3D" id="3.40.430.10">
    <property type="entry name" value="Dihydrofolate Reductase, subunit A"/>
    <property type="match status" value="1"/>
</dbReference>
<comment type="pathway">
    <text evidence="3">Cofactor biosynthesis; riboflavin biosynthesis; 5-amino-6-(D-ribitylamino)uracil from GTP: step 3/4.</text>
</comment>
<dbReference type="InterPro" id="IPR016192">
    <property type="entry name" value="APOBEC/CMP_deaminase_Zn-bd"/>
</dbReference>
<dbReference type="PROSITE" id="PS00903">
    <property type="entry name" value="CYT_DCMP_DEAMINASES_1"/>
    <property type="match status" value="1"/>
</dbReference>
<evidence type="ECO:0000313" key="19">
    <source>
        <dbReference type="EMBL" id="WRP17699.1"/>
    </source>
</evidence>
<feature type="domain" description="CMP/dCMP-type deaminase" evidence="18">
    <location>
        <begin position="36"/>
        <end position="150"/>
    </location>
</feature>
<feature type="region of interest" description="Disordered" evidence="17">
    <location>
        <begin position="1"/>
        <end position="36"/>
    </location>
</feature>
<keyword evidence="14" id="KW-0511">Multifunctional enzyme</keyword>
<keyword evidence="20" id="KW-1185">Reference proteome</keyword>
<dbReference type="InterPro" id="IPR002734">
    <property type="entry name" value="RibDG_C"/>
</dbReference>
<keyword evidence="13 19" id="KW-0560">Oxidoreductase</keyword>
<keyword evidence="19" id="KW-0378">Hydrolase</keyword>
<comment type="function">
    <text evidence="1">Converts 2,5-diamino-6-(ribosylamino)-4(3h)-pyrimidinone 5'-phosphate into 5-amino-6-(ribosylamino)-2,4(1h,3h)-pyrimidinedione 5'-phosphate.</text>
</comment>
<evidence type="ECO:0000256" key="17">
    <source>
        <dbReference type="SAM" id="MobiDB-lite"/>
    </source>
</evidence>
<evidence type="ECO:0000256" key="15">
    <source>
        <dbReference type="ARBA" id="ARBA00049861"/>
    </source>
</evidence>
<comment type="similarity">
    <text evidence="4">In the N-terminal section; belongs to the cytidine and deoxycytidylate deaminase family.</text>
</comment>
<evidence type="ECO:0000256" key="2">
    <source>
        <dbReference type="ARBA" id="ARBA00004882"/>
    </source>
</evidence>
<evidence type="ECO:0000313" key="20">
    <source>
        <dbReference type="Proteomes" id="UP001332192"/>
    </source>
</evidence>
<evidence type="ECO:0000256" key="3">
    <source>
        <dbReference type="ARBA" id="ARBA00004910"/>
    </source>
</evidence>
<reference evidence="19 20" key="1">
    <citation type="journal article" date="2024" name="Front. Microbiol.">
        <title>Novel thermophilic genera Geochorda gen. nov. and Carboxydochorda gen. nov. from the deep terrestrial subsurface reveal the ecophysiological diversity in the class Limnochordia.</title>
        <authorList>
            <person name="Karnachuk O.V."/>
            <person name="Lukina A.P."/>
            <person name="Avakyan M.R."/>
            <person name="Kadnikov V.V."/>
            <person name="Begmatov S."/>
            <person name="Beletsky A.V."/>
            <person name="Vlasova K.G."/>
            <person name="Novikov A.A."/>
            <person name="Shcherbakova V.A."/>
            <person name="Mardanov A.V."/>
            <person name="Ravin N.V."/>
        </authorList>
    </citation>
    <scope>NUCLEOTIDE SEQUENCE [LARGE SCALE GENOMIC DNA]</scope>
    <source>
        <strain evidence="19 20">L945</strain>
    </source>
</reference>
<dbReference type="InterPro" id="IPR004794">
    <property type="entry name" value="Eubact_RibD"/>
</dbReference>
<comment type="similarity">
    <text evidence="5">In the C-terminal section; belongs to the HTP reductase family.</text>
</comment>
<dbReference type="Pfam" id="PF01872">
    <property type="entry name" value="RibD_C"/>
    <property type="match status" value="1"/>
</dbReference>
<organism evidence="19 20">
    <name type="scientific">Carboxydichorda subterranea</name>
    <dbReference type="NCBI Taxonomy" id="3109565"/>
    <lineage>
        <taxon>Bacteria</taxon>
        <taxon>Bacillati</taxon>
        <taxon>Bacillota</taxon>
        <taxon>Limnochordia</taxon>
        <taxon>Limnochordales</taxon>
        <taxon>Geochordaceae</taxon>
        <taxon>Carboxydichorda</taxon>
    </lineage>
</organism>
<dbReference type="NCBIfam" id="TIGR00227">
    <property type="entry name" value="ribD_Cterm"/>
    <property type="match status" value="1"/>
</dbReference>
<dbReference type="SUPFAM" id="SSF53927">
    <property type="entry name" value="Cytidine deaminase-like"/>
    <property type="match status" value="1"/>
</dbReference>
<dbReference type="Gene3D" id="3.40.140.10">
    <property type="entry name" value="Cytidine Deaminase, domain 2"/>
    <property type="match status" value="1"/>
</dbReference>
<evidence type="ECO:0000256" key="13">
    <source>
        <dbReference type="ARBA" id="ARBA00023002"/>
    </source>
</evidence>
<gene>
    <name evidence="19" type="primary">ribD</name>
    <name evidence="19" type="ORF">U7230_01385</name>
</gene>
<dbReference type="CDD" id="cd01284">
    <property type="entry name" value="Riboflavin_deaminase-reductase"/>
    <property type="match status" value="1"/>
</dbReference>
<dbReference type="SUPFAM" id="SSF53597">
    <property type="entry name" value="Dihydrofolate reductase-like"/>
    <property type="match status" value="1"/>
</dbReference>
<sequence length="423" mass="44379">MESLATPARLASHGREKDGPRGGPLRPLPPAIRPDGQEARWIRRALALAARGAGTTHPNPAVGAVLVRDGSVVGEGYHRKAGGPHAEIVALRQAGPMAEGATLYVTLEPCAHWGRTPPCADALIAAGVRRVVACTVDPNPKVLGRGFEKLRAAGVDVRLAGEPWGLKARKLNAAYEKYITTGLPFVTLKVAMSLDGKIATASGESRWITGERARAMGRRLRARHDAVMVGIGTVLADDPLLTVRDIRGRPAPRQPLRVVVDSAGRLPPSARLARSVSPEAPVVVAVTDRAPGERVTALRSAGLQVQAFPSDGAGRVDLRSLLQWLASAREVTGVLVEGGATLHGAFLESGLVDALEVFVAPKLLGGASAVPAIGGTGASRIGEAWQVARWRWRAIPNPSGPPDLLIEALLPEAERRLSCSAAS</sequence>
<keyword evidence="11" id="KW-0862">Zinc</keyword>
<dbReference type="GO" id="GO:0008835">
    <property type="term" value="F:diaminohydroxyphosphoribosylaminopyrimidine deaminase activity"/>
    <property type="evidence" value="ECO:0007669"/>
    <property type="project" value="UniProtKB-EC"/>
</dbReference>
<evidence type="ECO:0000256" key="14">
    <source>
        <dbReference type="ARBA" id="ARBA00023268"/>
    </source>
</evidence>
<evidence type="ECO:0000256" key="6">
    <source>
        <dbReference type="ARBA" id="ARBA00012766"/>
    </source>
</evidence>
<dbReference type="PIRSF" id="PIRSF006769">
    <property type="entry name" value="RibD"/>
    <property type="match status" value="1"/>
</dbReference>
<dbReference type="InterPro" id="IPR011549">
    <property type="entry name" value="RibD_C"/>
</dbReference>
<evidence type="ECO:0000256" key="10">
    <source>
        <dbReference type="ARBA" id="ARBA00022723"/>
    </source>
</evidence>
<comment type="catalytic activity">
    <reaction evidence="16">
        <text>2,5-diamino-6-hydroxy-4-(5-phosphoribosylamino)-pyrimidine + H2O + H(+) = 5-amino-6-(5-phospho-D-ribosylamino)uracil + NH4(+)</text>
        <dbReference type="Rhea" id="RHEA:21868"/>
        <dbReference type="ChEBI" id="CHEBI:15377"/>
        <dbReference type="ChEBI" id="CHEBI:15378"/>
        <dbReference type="ChEBI" id="CHEBI:28938"/>
        <dbReference type="ChEBI" id="CHEBI:58453"/>
        <dbReference type="ChEBI" id="CHEBI:58614"/>
        <dbReference type="EC" id="3.5.4.26"/>
    </reaction>
</comment>
<dbReference type="RefSeq" id="WP_324716969.1">
    <property type="nucleotide sequence ID" value="NZ_CP141615.1"/>
</dbReference>
<dbReference type="Pfam" id="PF00383">
    <property type="entry name" value="dCMP_cyt_deam_1"/>
    <property type="match status" value="1"/>
</dbReference>
<dbReference type="InterPro" id="IPR050765">
    <property type="entry name" value="Riboflavin_Biosynth_HTPR"/>
</dbReference>
<dbReference type="EC" id="1.1.1.193" evidence="7"/>
<dbReference type="Proteomes" id="UP001332192">
    <property type="component" value="Chromosome"/>
</dbReference>
<proteinExistence type="inferred from homology"/>
<evidence type="ECO:0000256" key="11">
    <source>
        <dbReference type="ARBA" id="ARBA00022833"/>
    </source>
</evidence>
<comment type="catalytic activity">
    <reaction evidence="15">
        <text>5-amino-6-(5-phospho-D-ribitylamino)uracil + NADP(+) = 5-amino-6-(5-phospho-D-ribosylamino)uracil + NADPH + H(+)</text>
        <dbReference type="Rhea" id="RHEA:17845"/>
        <dbReference type="ChEBI" id="CHEBI:15378"/>
        <dbReference type="ChEBI" id="CHEBI:57783"/>
        <dbReference type="ChEBI" id="CHEBI:58349"/>
        <dbReference type="ChEBI" id="CHEBI:58421"/>
        <dbReference type="ChEBI" id="CHEBI:58453"/>
        <dbReference type="EC" id="1.1.1.193"/>
    </reaction>
</comment>
<dbReference type="InterPro" id="IPR016193">
    <property type="entry name" value="Cytidine_deaminase-like"/>
</dbReference>